<dbReference type="Proteomes" id="UP000283523">
    <property type="component" value="Unassembled WGS sequence"/>
</dbReference>
<keyword evidence="2" id="KW-1185">Reference proteome</keyword>
<evidence type="ECO:0000313" key="1">
    <source>
        <dbReference type="EMBL" id="RIV21403.1"/>
    </source>
</evidence>
<gene>
    <name evidence="1" type="ORF">DYU11_18530</name>
</gene>
<protein>
    <submittedName>
        <fullName evidence="1">Uncharacterized protein</fullName>
    </submittedName>
</protein>
<sequence>MNSSRFCCGFHSRAASMSISSGSGSGPGSGSGSGSGFGCWVAGSVTFKKSTSIMYSLVGSIVSLRTSDGPSYSSVVSSTMVVPVVIFVRYDPYVLTPQANRVRSRKG</sequence>
<name>A0A418M697_9BACT</name>
<dbReference type="EMBL" id="QXED01000005">
    <property type="protein sequence ID" value="RIV21403.1"/>
    <property type="molecule type" value="Genomic_DNA"/>
</dbReference>
<proteinExistence type="predicted"/>
<evidence type="ECO:0000313" key="2">
    <source>
        <dbReference type="Proteomes" id="UP000283523"/>
    </source>
</evidence>
<comment type="caution">
    <text evidence="1">The sequence shown here is derived from an EMBL/GenBank/DDBJ whole genome shotgun (WGS) entry which is preliminary data.</text>
</comment>
<reference evidence="1 2" key="1">
    <citation type="submission" date="2018-08" db="EMBL/GenBank/DDBJ databases">
        <title>Fibrisoma montanum sp. nov., isolated from Danxia mountain soil.</title>
        <authorList>
            <person name="Huang Y."/>
        </authorList>
    </citation>
    <scope>NUCLEOTIDE SEQUENCE [LARGE SCALE GENOMIC DNA]</scope>
    <source>
        <strain evidence="1 2">HYT19</strain>
    </source>
</reference>
<accession>A0A418M697</accession>
<organism evidence="1 2">
    <name type="scientific">Fibrisoma montanum</name>
    <dbReference type="NCBI Taxonomy" id="2305895"/>
    <lineage>
        <taxon>Bacteria</taxon>
        <taxon>Pseudomonadati</taxon>
        <taxon>Bacteroidota</taxon>
        <taxon>Cytophagia</taxon>
        <taxon>Cytophagales</taxon>
        <taxon>Spirosomataceae</taxon>
        <taxon>Fibrisoma</taxon>
    </lineage>
</organism>
<dbReference type="AlphaFoldDB" id="A0A418M697"/>